<name>A0ABD2C2Z1_VESMC</name>
<protein>
    <submittedName>
        <fullName evidence="2">Uncharacterized protein</fullName>
    </submittedName>
</protein>
<organism evidence="2 3">
    <name type="scientific">Vespula maculifrons</name>
    <name type="common">Eastern yellow jacket</name>
    <name type="synonym">Wasp</name>
    <dbReference type="NCBI Taxonomy" id="7453"/>
    <lineage>
        <taxon>Eukaryota</taxon>
        <taxon>Metazoa</taxon>
        <taxon>Ecdysozoa</taxon>
        <taxon>Arthropoda</taxon>
        <taxon>Hexapoda</taxon>
        <taxon>Insecta</taxon>
        <taxon>Pterygota</taxon>
        <taxon>Neoptera</taxon>
        <taxon>Endopterygota</taxon>
        <taxon>Hymenoptera</taxon>
        <taxon>Apocrita</taxon>
        <taxon>Aculeata</taxon>
        <taxon>Vespoidea</taxon>
        <taxon>Vespidae</taxon>
        <taxon>Vespinae</taxon>
        <taxon>Vespula</taxon>
    </lineage>
</organism>
<gene>
    <name evidence="2" type="ORF">V1477_010785</name>
</gene>
<dbReference type="Proteomes" id="UP001607303">
    <property type="component" value="Unassembled WGS sequence"/>
</dbReference>
<keyword evidence="3" id="KW-1185">Reference proteome</keyword>
<sequence length="71" mass="7637">MNGCVTLHSLRVLVPPLPPPAPPPAPAPSPQSKLPRAVSRSDPEPRLETANTPVHRSEPRDFFSKLGEVVP</sequence>
<dbReference type="EMBL" id="JAYRBN010000061">
    <property type="protein sequence ID" value="KAL2739396.1"/>
    <property type="molecule type" value="Genomic_DNA"/>
</dbReference>
<evidence type="ECO:0000313" key="2">
    <source>
        <dbReference type="EMBL" id="KAL2739396.1"/>
    </source>
</evidence>
<evidence type="ECO:0000313" key="3">
    <source>
        <dbReference type="Proteomes" id="UP001607303"/>
    </source>
</evidence>
<reference evidence="2 3" key="1">
    <citation type="journal article" date="2024" name="Ann. Entomol. Soc. Am.">
        <title>Genomic analyses of the southern and eastern yellowjacket wasps (Hymenoptera: Vespidae) reveal evolutionary signatures of social life.</title>
        <authorList>
            <person name="Catto M.A."/>
            <person name="Caine P.B."/>
            <person name="Orr S.E."/>
            <person name="Hunt B.G."/>
            <person name="Goodisman M.A.D."/>
        </authorList>
    </citation>
    <scope>NUCLEOTIDE SEQUENCE [LARGE SCALE GENOMIC DNA]</scope>
    <source>
        <strain evidence="2">232</strain>
        <tissue evidence="2">Head and thorax</tissue>
    </source>
</reference>
<feature type="region of interest" description="Disordered" evidence="1">
    <location>
        <begin position="16"/>
        <end position="71"/>
    </location>
</feature>
<feature type="compositionally biased region" description="Pro residues" evidence="1">
    <location>
        <begin position="16"/>
        <end position="29"/>
    </location>
</feature>
<accession>A0ABD2C2Z1</accession>
<comment type="caution">
    <text evidence="2">The sequence shown here is derived from an EMBL/GenBank/DDBJ whole genome shotgun (WGS) entry which is preliminary data.</text>
</comment>
<evidence type="ECO:0000256" key="1">
    <source>
        <dbReference type="SAM" id="MobiDB-lite"/>
    </source>
</evidence>
<dbReference type="AlphaFoldDB" id="A0ABD2C2Z1"/>
<proteinExistence type="predicted"/>